<reference evidence="2 3" key="1">
    <citation type="submission" date="2016-11" db="EMBL/GenBank/DDBJ databases">
        <authorList>
            <person name="Jaros S."/>
            <person name="Januszkiewicz K."/>
            <person name="Wedrychowicz H."/>
        </authorList>
    </citation>
    <scope>NUCLEOTIDE SEQUENCE [LARGE SCALE GENOMIC DNA]</scope>
    <source>
        <strain evidence="2 3">DSM 25660</strain>
    </source>
</reference>
<accession>A0A1M4Z8T5</accession>
<organism evidence="2 3">
    <name type="scientific">Flavobacterium fontis</name>
    <dbReference type="NCBI Taxonomy" id="1124188"/>
    <lineage>
        <taxon>Bacteria</taxon>
        <taxon>Pseudomonadati</taxon>
        <taxon>Bacteroidota</taxon>
        <taxon>Flavobacteriia</taxon>
        <taxon>Flavobacteriales</taxon>
        <taxon>Flavobacteriaceae</taxon>
        <taxon>Flavobacterium</taxon>
    </lineage>
</organism>
<evidence type="ECO:0000313" key="1">
    <source>
        <dbReference type="EMBL" id="SHF13838.1"/>
    </source>
</evidence>
<dbReference type="EMBL" id="FQVQ01000004">
    <property type="protein sequence ID" value="SHF13838.1"/>
    <property type="molecule type" value="Genomic_DNA"/>
</dbReference>
<evidence type="ECO:0000313" key="2">
    <source>
        <dbReference type="EMBL" id="SHF14217.1"/>
    </source>
</evidence>
<dbReference type="Proteomes" id="UP000184147">
    <property type="component" value="Unassembled WGS sequence"/>
</dbReference>
<dbReference type="OrthoDB" id="1315667at2"/>
<gene>
    <name evidence="1" type="ORF">SAMN05444377_10467</name>
    <name evidence="2" type="ORF">SAMN05444377_10479</name>
</gene>
<sequence>MINQNFFDIPLNQGLIDSLTVFLPLDKITIIDNRLTDEYMCYYPDNNDSGLLIEELHPPKPIMINHNGINFRMNKVVLSELKDKRGNILREHSEAIRLTLTAKMLHGEYFRGINNDNISRIVDYINTTNIIKIDTETILNSPCNDIDICINYRLDFDIFKESRKFLYNLVKDSKKHAVELFPAKETQKINKNIGLIYGDREKGLISTPFCKFYNKENELLTKSAEFYNIYLFPQLKYGLSIKNLIRKEITLRNNEQKKNLIKNGQVNKDNPLKTLKNILDITQDQLTEICNSTLRYYYDKKQFSIPDDLKPLEKILAGYMQQIINLGGDKLALIAPLDSISCKVTKSRTKAKIDELIKIVFSDDYIKKQAQKNEFMNDFLKLQSIW</sequence>
<proteinExistence type="predicted"/>
<keyword evidence="3" id="KW-1185">Reference proteome</keyword>
<name>A0A1M4Z8T5_9FLAO</name>
<dbReference type="RefSeq" id="WP_073362216.1">
    <property type="nucleotide sequence ID" value="NZ_FQVQ01000004.1"/>
</dbReference>
<evidence type="ECO:0000313" key="3">
    <source>
        <dbReference type="Proteomes" id="UP000184147"/>
    </source>
</evidence>
<dbReference type="EMBL" id="FQVQ01000004">
    <property type="protein sequence ID" value="SHF14217.1"/>
    <property type="molecule type" value="Genomic_DNA"/>
</dbReference>
<dbReference type="AlphaFoldDB" id="A0A1M4Z8T5"/>
<protein>
    <submittedName>
        <fullName evidence="2">Uncharacterized protein</fullName>
    </submittedName>
</protein>
<dbReference type="STRING" id="1124188.SAMN05444377_10467"/>